<name>E9HBU9_DAPPU</name>
<keyword evidence="3" id="KW-1185">Reference proteome</keyword>
<gene>
    <name evidence="2" type="ORF">DAPPUDRAFT_327803</name>
</gene>
<dbReference type="OrthoDB" id="272139at2759"/>
<accession>E9HBU9</accession>
<feature type="compositionally biased region" description="Basic residues" evidence="1">
    <location>
        <begin position="13"/>
        <end position="22"/>
    </location>
</feature>
<proteinExistence type="predicted"/>
<dbReference type="InterPro" id="IPR039527">
    <property type="entry name" value="PIGG/GPI7"/>
</dbReference>
<dbReference type="SUPFAM" id="SSF53649">
    <property type="entry name" value="Alkaline phosphatase-like"/>
    <property type="match status" value="1"/>
</dbReference>
<organism evidence="2 3">
    <name type="scientific">Daphnia pulex</name>
    <name type="common">Water flea</name>
    <dbReference type="NCBI Taxonomy" id="6669"/>
    <lineage>
        <taxon>Eukaryota</taxon>
        <taxon>Metazoa</taxon>
        <taxon>Ecdysozoa</taxon>
        <taxon>Arthropoda</taxon>
        <taxon>Crustacea</taxon>
        <taxon>Branchiopoda</taxon>
        <taxon>Diplostraca</taxon>
        <taxon>Cladocera</taxon>
        <taxon>Anomopoda</taxon>
        <taxon>Daphniidae</taxon>
        <taxon>Daphnia</taxon>
    </lineage>
</organism>
<dbReference type="AlphaFoldDB" id="E9HBU9"/>
<feature type="region of interest" description="Disordered" evidence="1">
    <location>
        <begin position="1"/>
        <end position="34"/>
    </location>
</feature>
<protein>
    <submittedName>
        <fullName evidence="2">Uncharacterized protein</fullName>
    </submittedName>
</protein>
<evidence type="ECO:0000313" key="2">
    <source>
        <dbReference type="EMBL" id="EFX70782.1"/>
    </source>
</evidence>
<feature type="compositionally biased region" description="Basic and acidic residues" evidence="1">
    <location>
        <begin position="23"/>
        <end position="34"/>
    </location>
</feature>
<dbReference type="STRING" id="6669.E9HBU9"/>
<dbReference type="InterPro" id="IPR017850">
    <property type="entry name" value="Alkaline_phosphatase_core_sf"/>
</dbReference>
<dbReference type="PANTHER" id="PTHR23072">
    <property type="entry name" value="PHOSPHATIDYLINOSITOL GLYCAN-RELATED"/>
    <property type="match status" value="1"/>
</dbReference>
<feature type="region of interest" description="Disordered" evidence="1">
    <location>
        <begin position="130"/>
        <end position="151"/>
    </location>
</feature>
<dbReference type="PhylomeDB" id="E9HBU9"/>
<dbReference type="GO" id="GO:0051267">
    <property type="term" value="F:CP2 mannose-ethanolamine phosphotransferase activity"/>
    <property type="evidence" value="ECO:0000318"/>
    <property type="project" value="GO_Central"/>
</dbReference>
<dbReference type="InParanoid" id="E9HBU9"/>
<evidence type="ECO:0000313" key="3">
    <source>
        <dbReference type="Proteomes" id="UP000000305"/>
    </source>
</evidence>
<dbReference type="GO" id="GO:0005789">
    <property type="term" value="C:endoplasmic reticulum membrane"/>
    <property type="evidence" value="ECO:0000318"/>
    <property type="project" value="GO_Central"/>
</dbReference>
<dbReference type="EMBL" id="GL732617">
    <property type="protein sequence ID" value="EFX70782.1"/>
    <property type="molecule type" value="Genomic_DNA"/>
</dbReference>
<evidence type="ECO:0000256" key="1">
    <source>
        <dbReference type="SAM" id="MobiDB-lite"/>
    </source>
</evidence>
<dbReference type="KEGG" id="dpx:DAPPUDRAFT_327803"/>
<dbReference type="HOGENOM" id="CLU_925193_0_0_1"/>
<sequence>MSGRDLKKDALAKHKARSKAEKRKNDALPWEPKRSGNFFRNFGRGRGRVTQSDEVVAVSNQEGASEITPSNERSGVQDIIHGRPSFIQSTADTQISTLRLNCQEDGVVQISNKLSTVVCINLSNYFMQAGQSDEDDPRNEQPPLPATPSQIHDDHLHQLSRATVHTQDSSFGLDCQADGVVQISNTQHSHSNMQLLSQGQLDEDDPPNQQPQLPANIFSSISLNPEQRYTPKLTKLVLIVIDALRSDLILEENLNSMLFLSNVHHNGQACSYLAHALTPTVILPRIKALVTGSVPGFADVS</sequence>
<dbReference type="Gene3D" id="3.40.720.10">
    <property type="entry name" value="Alkaline Phosphatase, subunit A"/>
    <property type="match status" value="1"/>
</dbReference>
<dbReference type="PANTHER" id="PTHR23072:SF0">
    <property type="entry name" value="GPI ETHANOLAMINE PHOSPHATE TRANSFERASE 2"/>
    <property type="match status" value="1"/>
</dbReference>
<reference evidence="2 3" key="1">
    <citation type="journal article" date="2011" name="Science">
        <title>The ecoresponsive genome of Daphnia pulex.</title>
        <authorList>
            <person name="Colbourne J.K."/>
            <person name="Pfrender M.E."/>
            <person name="Gilbert D."/>
            <person name="Thomas W.K."/>
            <person name="Tucker A."/>
            <person name="Oakley T.H."/>
            <person name="Tokishita S."/>
            <person name="Aerts A."/>
            <person name="Arnold G.J."/>
            <person name="Basu M.K."/>
            <person name="Bauer D.J."/>
            <person name="Caceres C.E."/>
            <person name="Carmel L."/>
            <person name="Casola C."/>
            <person name="Choi J.H."/>
            <person name="Detter J.C."/>
            <person name="Dong Q."/>
            <person name="Dusheyko S."/>
            <person name="Eads B.D."/>
            <person name="Frohlich T."/>
            <person name="Geiler-Samerotte K.A."/>
            <person name="Gerlach D."/>
            <person name="Hatcher P."/>
            <person name="Jogdeo S."/>
            <person name="Krijgsveld J."/>
            <person name="Kriventseva E.V."/>
            <person name="Kultz D."/>
            <person name="Laforsch C."/>
            <person name="Lindquist E."/>
            <person name="Lopez J."/>
            <person name="Manak J.R."/>
            <person name="Muller J."/>
            <person name="Pangilinan J."/>
            <person name="Patwardhan R.P."/>
            <person name="Pitluck S."/>
            <person name="Pritham E.J."/>
            <person name="Rechtsteiner A."/>
            <person name="Rho M."/>
            <person name="Rogozin I.B."/>
            <person name="Sakarya O."/>
            <person name="Salamov A."/>
            <person name="Schaack S."/>
            <person name="Shapiro H."/>
            <person name="Shiga Y."/>
            <person name="Skalitzky C."/>
            <person name="Smith Z."/>
            <person name="Souvorov A."/>
            <person name="Sung W."/>
            <person name="Tang Z."/>
            <person name="Tsuchiya D."/>
            <person name="Tu H."/>
            <person name="Vos H."/>
            <person name="Wang M."/>
            <person name="Wolf Y.I."/>
            <person name="Yamagata H."/>
            <person name="Yamada T."/>
            <person name="Ye Y."/>
            <person name="Shaw J.R."/>
            <person name="Andrews J."/>
            <person name="Crease T.J."/>
            <person name="Tang H."/>
            <person name="Lucas S.M."/>
            <person name="Robertson H.M."/>
            <person name="Bork P."/>
            <person name="Koonin E.V."/>
            <person name="Zdobnov E.M."/>
            <person name="Grigoriev I.V."/>
            <person name="Lynch M."/>
            <person name="Boore J.L."/>
        </authorList>
    </citation>
    <scope>NUCLEOTIDE SEQUENCE [LARGE SCALE GENOMIC DNA]</scope>
</reference>
<feature type="compositionally biased region" description="Basic and acidic residues" evidence="1">
    <location>
        <begin position="1"/>
        <end position="12"/>
    </location>
</feature>
<dbReference type="Proteomes" id="UP000000305">
    <property type="component" value="Unassembled WGS sequence"/>
</dbReference>
<dbReference type="GO" id="GO:0006506">
    <property type="term" value="P:GPI anchor biosynthetic process"/>
    <property type="evidence" value="ECO:0000318"/>
    <property type="project" value="GO_Central"/>
</dbReference>